<dbReference type="CDD" id="cd02859">
    <property type="entry name" value="E_set_AMPKbeta_like_N"/>
    <property type="match status" value="1"/>
</dbReference>
<feature type="domain" description="CBS" evidence="5">
    <location>
        <begin position="451"/>
        <end position="505"/>
    </location>
</feature>
<reference evidence="7" key="2">
    <citation type="journal article" date="2017" name="J. Anim. Genet.">
        <title>Multiple reference genome sequences of hot pepper reveal the massive evolution of plant disease resistance genes by retroduplication.</title>
        <authorList>
            <person name="Kim S."/>
            <person name="Park J."/>
            <person name="Yeom S.-I."/>
            <person name="Kim Y.-M."/>
            <person name="Seo E."/>
            <person name="Kim K.-T."/>
            <person name="Kim M.-S."/>
            <person name="Lee J.M."/>
            <person name="Cheong K."/>
            <person name="Shin H.-S."/>
            <person name="Kim S.-B."/>
            <person name="Han K."/>
            <person name="Lee J."/>
            <person name="Park M."/>
            <person name="Lee H.-A."/>
            <person name="Lee H.-Y."/>
            <person name="Lee Y."/>
            <person name="Oh S."/>
            <person name="Lee J.H."/>
            <person name="Choi E."/>
            <person name="Choi E."/>
            <person name="Lee S.E."/>
            <person name="Jeon J."/>
            <person name="Kim H."/>
            <person name="Choi G."/>
            <person name="Song H."/>
            <person name="Lee J."/>
            <person name="Lee S.-C."/>
            <person name="Kwon J.-K."/>
            <person name="Lee H.-Y."/>
            <person name="Koo N."/>
            <person name="Hong Y."/>
            <person name="Kim R.W."/>
            <person name="Kang W.-H."/>
            <person name="Huh J.H."/>
            <person name="Kang B.-C."/>
            <person name="Yang T.-J."/>
            <person name="Lee Y.-H."/>
            <person name="Bennetzen J.L."/>
            <person name="Choi D."/>
        </authorList>
    </citation>
    <scope>NUCLEOTIDE SEQUENCE [LARGE SCALE GENOMIC DNA]</scope>
    <source>
        <strain evidence="7">cv. PBC81</strain>
    </source>
</reference>
<dbReference type="SUPFAM" id="SSF81296">
    <property type="entry name" value="E set domains"/>
    <property type="match status" value="1"/>
</dbReference>
<dbReference type="PROSITE" id="PS51371">
    <property type="entry name" value="CBS"/>
    <property type="match status" value="3"/>
</dbReference>
<reference evidence="6 7" key="1">
    <citation type="journal article" date="2017" name="Genome Biol.">
        <title>New reference genome sequences of hot pepper reveal the massive evolution of plant disease-resistance genes by retroduplication.</title>
        <authorList>
            <person name="Kim S."/>
            <person name="Park J."/>
            <person name="Yeom S.I."/>
            <person name="Kim Y.M."/>
            <person name="Seo E."/>
            <person name="Kim K.T."/>
            <person name="Kim M.S."/>
            <person name="Lee J.M."/>
            <person name="Cheong K."/>
            <person name="Shin H.S."/>
            <person name="Kim S.B."/>
            <person name="Han K."/>
            <person name="Lee J."/>
            <person name="Park M."/>
            <person name="Lee H.A."/>
            <person name="Lee H.Y."/>
            <person name="Lee Y."/>
            <person name="Oh S."/>
            <person name="Lee J.H."/>
            <person name="Choi E."/>
            <person name="Choi E."/>
            <person name="Lee S.E."/>
            <person name="Jeon J."/>
            <person name="Kim H."/>
            <person name="Choi G."/>
            <person name="Song H."/>
            <person name="Lee J."/>
            <person name="Lee S.C."/>
            <person name="Kwon J.K."/>
            <person name="Lee H.Y."/>
            <person name="Koo N."/>
            <person name="Hong Y."/>
            <person name="Kim R.W."/>
            <person name="Kang W.H."/>
            <person name="Huh J.H."/>
            <person name="Kang B.C."/>
            <person name="Yang T.J."/>
            <person name="Lee Y.H."/>
            <person name="Bennetzen J.L."/>
            <person name="Choi D."/>
        </authorList>
    </citation>
    <scope>NUCLEOTIDE SEQUENCE [LARGE SCALE GENOMIC DNA]</scope>
    <source>
        <strain evidence="7">cv. PBC81</strain>
    </source>
</reference>
<evidence type="ECO:0000256" key="4">
    <source>
        <dbReference type="SAM" id="MobiDB-lite"/>
    </source>
</evidence>
<name>A0A2G2V8S6_CAPBA</name>
<dbReference type="OrthoDB" id="531008at2759"/>
<accession>A0A2G2V8S6</accession>
<dbReference type="Gene3D" id="2.60.40.10">
    <property type="entry name" value="Immunoglobulins"/>
    <property type="match status" value="1"/>
</dbReference>
<dbReference type="SMART" id="SM00116">
    <property type="entry name" value="CBS"/>
    <property type="match status" value="3"/>
</dbReference>
<keyword evidence="7" id="KW-1185">Reference proteome</keyword>
<evidence type="ECO:0000313" key="7">
    <source>
        <dbReference type="Proteomes" id="UP000224567"/>
    </source>
</evidence>
<dbReference type="InterPro" id="IPR032640">
    <property type="entry name" value="AMPK1_CBM"/>
</dbReference>
<organism evidence="6 7">
    <name type="scientific">Capsicum baccatum</name>
    <name type="common">Peruvian pepper</name>
    <dbReference type="NCBI Taxonomy" id="33114"/>
    <lineage>
        <taxon>Eukaryota</taxon>
        <taxon>Viridiplantae</taxon>
        <taxon>Streptophyta</taxon>
        <taxon>Embryophyta</taxon>
        <taxon>Tracheophyta</taxon>
        <taxon>Spermatophyta</taxon>
        <taxon>Magnoliopsida</taxon>
        <taxon>eudicotyledons</taxon>
        <taxon>Gunneridae</taxon>
        <taxon>Pentapetalae</taxon>
        <taxon>asterids</taxon>
        <taxon>lamiids</taxon>
        <taxon>Solanales</taxon>
        <taxon>Solanaceae</taxon>
        <taxon>Solanoideae</taxon>
        <taxon>Capsiceae</taxon>
        <taxon>Capsicum</taxon>
    </lineage>
</organism>
<protein>
    <recommendedName>
        <fullName evidence="5">CBS domain-containing protein</fullName>
    </recommendedName>
</protein>
<dbReference type="InterPro" id="IPR046342">
    <property type="entry name" value="CBS_dom_sf"/>
</dbReference>
<evidence type="ECO:0000256" key="1">
    <source>
        <dbReference type="ARBA" id="ARBA00022737"/>
    </source>
</evidence>
<dbReference type="PANTHER" id="PTHR13780">
    <property type="entry name" value="AMP-ACTIVATED PROTEIN KINASE, GAMMA REGULATORY SUBUNIT"/>
    <property type="match status" value="1"/>
</dbReference>
<dbReference type="PANTHER" id="PTHR13780:SF131">
    <property type="entry name" value="SUCROSE NONFERMENTING 4-LIKE PROTEIN ISOFORM X1"/>
    <property type="match status" value="1"/>
</dbReference>
<dbReference type="Gene3D" id="3.10.580.10">
    <property type="entry name" value="CBS-domain"/>
    <property type="match status" value="2"/>
</dbReference>
<feature type="region of interest" description="Disordered" evidence="4">
    <location>
        <begin position="128"/>
        <end position="160"/>
    </location>
</feature>
<dbReference type="InterPro" id="IPR050511">
    <property type="entry name" value="AMPK_gamma/SDS23_families"/>
</dbReference>
<feature type="domain" description="CBS" evidence="5">
    <location>
        <begin position="376"/>
        <end position="433"/>
    </location>
</feature>
<evidence type="ECO:0000313" key="6">
    <source>
        <dbReference type="EMBL" id="PHT29308.1"/>
    </source>
</evidence>
<dbReference type="GO" id="GO:0009507">
    <property type="term" value="C:chloroplast"/>
    <property type="evidence" value="ECO:0007669"/>
    <property type="project" value="UniProtKB-ARBA"/>
</dbReference>
<dbReference type="Proteomes" id="UP000224567">
    <property type="component" value="Unassembled WGS sequence"/>
</dbReference>
<dbReference type="EMBL" id="MLFT02000129">
    <property type="protein sequence ID" value="PHT29308.1"/>
    <property type="molecule type" value="Genomic_DNA"/>
</dbReference>
<dbReference type="STRING" id="33114.A0A2G2V8S6"/>
<dbReference type="Pfam" id="PF00571">
    <property type="entry name" value="CBS"/>
    <property type="match status" value="3"/>
</dbReference>
<keyword evidence="2 3" id="KW-0129">CBS domain</keyword>
<proteinExistence type="predicted"/>
<evidence type="ECO:0000256" key="2">
    <source>
        <dbReference type="ARBA" id="ARBA00023122"/>
    </source>
</evidence>
<evidence type="ECO:0000256" key="3">
    <source>
        <dbReference type="PROSITE-ProRule" id="PRU00703"/>
    </source>
</evidence>
<dbReference type="InterPro" id="IPR014756">
    <property type="entry name" value="Ig_E-set"/>
</dbReference>
<gene>
    <name evidence="6" type="ORF">CQW23_31110</name>
</gene>
<comment type="caution">
    <text evidence="6">The sequence shown here is derived from an EMBL/GenBank/DDBJ whole genome shotgun (WGS) entry which is preliminary data.</text>
</comment>
<keyword evidence="1" id="KW-0677">Repeat</keyword>
<dbReference type="SUPFAM" id="SSF54631">
    <property type="entry name" value="CBS-domain pair"/>
    <property type="match status" value="2"/>
</dbReference>
<dbReference type="Pfam" id="PF16561">
    <property type="entry name" value="AMPK1_CBM"/>
    <property type="match status" value="1"/>
</dbReference>
<dbReference type="InterPro" id="IPR000644">
    <property type="entry name" value="CBS_dom"/>
</dbReference>
<dbReference type="AlphaFoldDB" id="A0A2G2V8S6"/>
<dbReference type="InterPro" id="IPR013783">
    <property type="entry name" value="Ig-like_fold"/>
</dbReference>
<feature type="domain" description="CBS" evidence="5">
    <location>
        <begin position="191"/>
        <end position="254"/>
    </location>
</feature>
<evidence type="ECO:0000259" key="5">
    <source>
        <dbReference type="PROSITE" id="PS51371"/>
    </source>
</evidence>
<sequence>MLFCSHHFPFFFTDFVDCIFAKACVHTKSYKGNSECEVEMVLITFTWRHGGTQVFLCGSFHGWSDQIPMNLVEGSAAVFQRIVDVPPGYHKYKFLVDGIWQVDQDQLCVQDEYGEINNLVFVEESGSMPSALPREDTQSNLASGSARSMHPEASSSRGLQLEPVMQLSNNEIDVSRHRLFMFLSSSQAYELIPDSGKVFVLDTEVAVEQAFHIMYEKRLAVMPLWDERNAMITGMLTASDFILILLKLQESHPTLTNDELGMHTVSAWKYGKFQFHAEVSGAMVPPNRRVLQAAPDESLKDVVQTLLQNKISAVPLLHSPEDGSSPQLLHTACLAGILKHICRHFRHSLEYLPILQQPVGNLPFGTFTGEVAGRPSSRVLLTLHSRDLLSSALKLLIEGGISSIPIVDDNGALINVYSRSDITSLARDNVYARFRLDQIIMTQVLQVLDETSRDRCRTCTRFDSLYRIMELLSDPTVRRVVVIDPTSRHVEGIITLRDVCNLLLG</sequence>